<feature type="compositionally biased region" description="Pro residues" evidence="5">
    <location>
        <begin position="240"/>
        <end position="253"/>
    </location>
</feature>
<dbReference type="InterPro" id="IPR001841">
    <property type="entry name" value="Znf_RING"/>
</dbReference>
<feature type="compositionally biased region" description="Basic and acidic residues" evidence="5">
    <location>
        <begin position="884"/>
        <end position="919"/>
    </location>
</feature>
<dbReference type="GO" id="GO:0003676">
    <property type="term" value="F:nucleic acid binding"/>
    <property type="evidence" value="ECO:0007669"/>
    <property type="project" value="InterPro"/>
</dbReference>
<dbReference type="PANTHER" id="PTHR15439:SF0">
    <property type="entry name" value="CELL DIVISION CYCLE AND APOPTOSIS REGULATOR PROTEIN 1-RELATED"/>
    <property type="match status" value="1"/>
</dbReference>
<dbReference type="CDD" id="cd16620">
    <property type="entry name" value="vRING-HC-C4C4_RBBP6"/>
    <property type="match status" value="1"/>
</dbReference>
<dbReference type="Proteomes" id="UP000472265">
    <property type="component" value="Chromosome 23"/>
</dbReference>
<dbReference type="SUPFAM" id="SSF57850">
    <property type="entry name" value="RING/U-box"/>
    <property type="match status" value="1"/>
</dbReference>
<keyword evidence="2 4" id="KW-0863">Zinc-finger</keyword>
<accession>A0A671XI50</accession>
<evidence type="ECO:0000256" key="5">
    <source>
        <dbReference type="SAM" id="MobiDB-lite"/>
    </source>
</evidence>
<dbReference type="Gene3D" id="3.30.40.10">
    <property type="entry name" value="Zinc/RING finger domain, C3HC4 (zinc finger)"/>
    <property type="match status" value="1"/>
</dbReference>
<dbReference type="OMA" id="SKMQMAN"/>
<keyword evidence="3" id="KW-0862">Zinc</keyword>
<gene>
    <name evidence="8" type="primary">rbbp6</name>
</gene>
<feature type="compositionally biased region" description="Basic and acidic residues" evidence="5">
    <location>
        <begin position="929"/>
        <end position="963"/>
    </location>
</feature>
<name>A0A671XI50_SPAAU</name>
<dbReference type="InParanoid" id="A0A671XI50"/>
<dbReference type="PANTHER" id="PTHR15439">
    <property type="entry name" value="RETINOBLASTOMA-BINDING PROTEIN 6"/>
    <property type="match status" value="1"/>
</dbReference>
<dbReference type="Gene3D" id="4.10.60.10">
    <property type="entry name" value="Zinc finger, CCHC-type"/>
    <property type="match status" value="1"/>
</dbReference>
<feature type="compositionally biased region" description="Low complexity" evidence="5">
    <location>
        <begin position="1624"/>
        <end position="1636"/>
    </location>
</feature>
<feature type="domain" description="RING-type" evidence="6">
    <location>
        <begin position="156"/>
        <end position="196"/>
    </location>
</feature>
<feature type="compositionally biased region" description="Basic and acidic residues" evidence="5">
    <location>
        <begin position="1141"/>
        <end position="1161"/>
    </location>
</feature>
<dbReference type="GO" id="GO:0006511">
    <property type="term" value="P:ubiquitin-dependent protein catabolic process"/>
    <property type="evidence" value="ECO:0007669"/>
    <property type="project" value="TreeGrafter"/>
</dbReference>
<dbReference type="Ensembl" id="ENSSAUT00010053467.1">
    <property type="protein sequence ID" value="ENSSAUP00010050852.1"/>
    <property type="gene ID" value="ENSSAUG00010021126.1"/>
</dbReference>
<feature type="compositionally biased region" description="Low complexity" evidence="5">
    <location>
        <begin position="509"/>
        <end position="525"/>
    </location>
</feature>
<feature type="compositionally biased region" description="Basic and acidic residues" evidence="5">
    <location>
        <begin position="1080"/>
        <end position="1129"/>
    </location>
</feature>
<evidence type="ECO:0000259" key="7">
    <source>
        <dbReference type="PROSITE" id="PS50158"/>
    </source>
</evidence>
<dbReference type="GO" id="GO:0008270">
    <property type="term" value="F:zinc ion binding"/>
    <property type="evidence" value="ECO:0007669"/>
    <property type="project" value="UniProtKB-KW"/>
</dbReference>
<feature type="compositionally biased region" description="Basic and acidic residues" evidence="5">
    <location>
        <begin position="1579"/>
        <end position="1622"/>
    </location>
</feature>
<proteinExistence type="predicted"/>
<reference evidence="8" key="3">
    <citation type="submission" date="2025-09" db="UniProtKB">
        <authorList>
            <consortium name="Ensembl"/>
        </authorList>
    </citation>
    <scope>IDENTIFICATION</scope>
</reference>
<feature type="region of interest" description="Disordered" evidence="5">
    <location>
        <begin position="1059"/>
        <end position="1700"/>
    </location>
</feature>
<feature type="compositionally biased region" description="Polar residues" evidence="5">
    <location>
        <begin position="1537"/>
        <end position="1546"/>
    </location>
</feature>
<feature type="compositionally biased region" description="Polar residues" evidence="5">
    <location>
        <begin position="361"/>
        <end position="376"/>
    </location>
</feature>
<feature type="compositionally biased region" description="Basic and acidic residues" evidence="5">
    <location>
        <begin position="1343"/>
        <end position="1375"/>
    </location>
</feature>
<feature type="compositionally biased region" description="Basic residues" evidence="5">
    <location>
        <begin position="594"/>
        <end position="617"/>
    </location>
</feature>
<evidence type="ECO:0000256" key="4">
    <source>
        <dbReference type="PROSITE-ProRule" id="PRU00047"/>
    </source>
</evidence>
<dbReference type="SMART" id="SM00343">
    <property type="entry name" value="ZnF_C2HC"/>
    <property type="match status" value="1"/>
</dbReference>
<feature type="compositionally biased region" description="Basic and acidic residues" evidence="5">
    <location>
        <begin position="841"/>
        <end position="850"/>
    </location>
</feature>
<feature type="compositionally biased region" description="Basic residues" evidence="5">
    <location>
        <begin position="526"/>
        <end position="558"/>
    </location>
</feature>
<reference evidence="8" key="1">
    <citation type="submission" date="2021-04" db="EMBL/GenBank/DDBJ databases">
        <authorList>
            <consortium name="Wellcome Sanger Institute Data Sharing"/>
        </authorList>
    </citation>
    <scope>NUCLEOTIDE SEQUENCE [LARGE SCALE GENOMIC DNA]</scope>
</reference>
<dbReference type="GO" id="GO:0016567">
    <property type="term" value="P:protein ubiquitination"/>
    <property type="evidence" value="ECO:0007669"/>
    <property type="project" value="InterPro"/>
</dbReference>
<feature type="domain" description="CCHC-type" evidence="7">
    <location>
        <begin position="58"/>
        <end position="72"/>
    </location>
</feature>
<keyword evidence="1" id="KW-0479">Metal-binding</keyword>
<feature type="compositionally biased region" description="Basic and acidic residues" evidence="5">
    <location>
        <begin position="316"/>
        <end position="330"/>
    </location>
</feature>
<feature type="region of interest" description="Disordered" evidence="5">
    <location>
        <begin position="220"/>
        <end position="268"/>
    </location>
</feature>
<feature type="compositionally biased region" description="Basic and acidic residues" evidence="5">
    <location>
        <begin position="1383"/>
        <end position="1447"/>
    </location>
</feature>
<feature type="compositionally biased region" description="Basic and acidic residues" evidence="5">
    <location>
        <begin position="1498"/>
        <end position="1520"/>
    </location>
</feature>
<feature type="compositionally biased region" description="Low complexity" evidence="5">
    <location>
        <begin position="719"/>
        <end position="769"/>
    </location>
</feature>
<dbReference type="SUPFAM" id="SSF57756">
    <property type="entry name" value="Retrovirus zinc finger-like domains"/>
    <property type="match status" value="1"/>
</dbReference>
<feature type="compositionally biased region" description="Pro residues" evidence="5">
    <location>
        <begin position="675"/>
        <end position="689"/>
    </location>
</feature>
<dbReference type="PROSITE" id="PS50089">
    <property type="entry name" value="ZF_RING_2"/>
    <property type="match status" value="1"/>
</dbReference>
<evidence type="ECO:0000256" key="3">
    <source>
        <dbReference type="ARBA" id="ARBA00022833"/>
    </source>
</evidence>
<feature type="region of interest" description="Disordered" evidence="5">
    <location>
        <begin position="283"/>
        <end position="645"/>
    </location>
</feature>
<dbReference type="InterPro" id="IPR036875">
    <property type="entry name" value="Znf_CCHC_sf"/>
</dbReference>
<protein>
    <submittedName>
        <fullName evidence="8">Retinoblastoma binding protein 6</fullName>
    </submittedName>
</protein>
<evidence type="ECO:0000259" key="6">
    <source>
        <dbReference type="PROSITE" id="PS50089"/>
    </source>
</evidence>
<feature type="compositionally biased region" description="Low complexity" evidence="5">
    <location>
        <begin position="464"/>
        <end position="482"/>
    </location>
</feature>
<feature type="compositionally biased region" description="Low complexity" evidence="5">
    <location>
        <begin position="559"/>
        <end position="583"/>
    </location>
</feature>
<feature type="compositionally biased region" description="Basic and acidic residues" evidence="5">
    <location>
        <begin position="1241"/>
        <end position="1284"/>
    </location>
</feature>
<feature type="compositionally biased region" description="Low complexity" evidence="5">
    <location>
        <begin position="1328"/>
        <end position="1337"/>
    </location>
</feature>
<feature type="compositionally biased region" description="Basic and acidic residues" evidence="5">
    <location>
        <begin position="1456"/>
        <end position="1471"/>
    </location>
</feature>
<dbReference type="InterPro" id="IPR001878">
    <property type="entry name" value="Znf_CCHC"/>
</dbReference>
<dbReference type="PROSITE" id="PS50158">
    <property type="entry name" value="ZF_CCHC"/>
    <property type="match status" value="1"/>
</dbReference>
<dbReference type="GO" id="GO:0005634">
    <property type="term" value="C:nucleus"/>
    <property type="evidence" value="ECO:0007669"/>
    <property type="project" value="TreeGrafter"/>
</dbReference>
<feature type="compositionally biased region" description="Low complexity" evidence="5">
    <location>
        <begin position="288"/>
        <end position="297"/>
    </location>
</feature>
<feature type="compositionally biased region" description="Basic and acidic residues" evidence="5">
    <location>
        <begin position="618"/>
        <end position="630"/>
    </location>
</feature>
<feature type="compositionally biased region" description="Basic and acidic residues" evidence="5">
    <location>
        <begin position="976"/>
        <end position="1007"/>
    </location>
</feature>
<evidence type="ECO:0000313" key="8">
    <source>
        <dbReference type="Ensembl" id="ENSSAUP00010050852.1"/>
    </source>
</evidence>
<dbReference type="GO" id="GO:0006397">
    <property type="term" value="P:mRNA processing"/>
    <property type="evidence" value="ECO:0007669"/>
    <property type="project" value="InterPro"/>
</dbReference>
<feature type="compositionally biased region" description="Basic and acidic residues" evidence="5">
    <location>
        <begin position="789"/>
        <end position="832"/>
    </location>
</feature>
<evidence type="ECO:0000256" key="2">
    <source>
        <dbReference type="ARBA" id="ARBA00022771"/>
    </source>
</evidence>
<feature type="compositionally biased region" description="Basic and acidic residues" evidence="5">
    <location>
        <begin position="1169"/>
        <end position="1193"/>
    </location>
</feature>
<dbReference type="GO" id="GO:0061630">
    <property type="term" value="F:ubiquitin protein ligase activity"/>
    <property type="evidence" value="ECO:0007669"/>
    <property type="project" value="InterPro"/>
</dbReference>
<keyword evidence="9" id="KW-1185">Reference proteome</keyword>
<dbReference type="InterPro" id="IPR033489">
    <property type="entry name" value="RBBP6"/>
</dbReference>
<feature type="compositionally biased region" description="Basic residues" evidence="5">
    <location>
        <begin position="1648"/>
        <end position="1657"/>
    </location>
</feature>
<feature type="compositionally biased region" description="Basic and acidic residues" evidence="5">
    <location>
        <begin position="1309"/>
        <end position="1318"/>
    </location>
</feature>
<feature type="region of interest" description="Disordered" evidence="5">
    <location>
        <begin position="671"/>
        <end position="1008"/>
    </location>
</feature>
<feature type="compositionally biased region" description="Pro residues" evidence="5">
    <location>
        <begin position="442"/>
        <end position="452"/>
    </location>
</feature>
<feature type="compositionally biased region" description="Basic and acidic residues" evidence="5">
    <location>
        <begin position="691"/>
        <end position="717"/>
    </location>
</feature>
<sequence>MEEQSSTRALPLFSKMANLADADVPEEDKIKVVLNQSIYESMNYNKKFGAVLPSNYTCYRCGTTGHHIRNCPATVDKNFEALPRLKKSTGIPRSFMVEVDDPSIKGAMLTNSGHYAIPAIHAKAYAIGKKEKPPFVPQEQQEPEDEEDPVPNELLCLICHDLLSDAVVIPCCGNSYCDDCVRTALLDSEDHVCSTCGKSDVSPDTLIPNKFLRQAVNTFKKEQGQSKRGKCGSSQSQNPTPTPSPVPTPPPPTMQIQPQKPYQPTHSQQDPLLYCAQTADTLPSSQVAGAPPTASGPAPAPDTPSTFLQPVQGHLEVSDREPEERTHDDSAAAAPSVLVSHEDPTAAASQLIPLVKHTAEEQPQTVNPQQSSSGPAQRNPGPPTIWESASSSPSCPPAGWSELNNQQLPPSSSSSSSYPVAPPPLFPSPHFHTFLAAQPPHNRYPPGYPPATPVWTLPTPQGAPIPSLCSSASSSSIPTLIPQNWYMHQRKKKETSPNRGSTYRHSSSRSKSSMSKSSHSYSRSSSKSRSRSRSRSQGRSRPHSPYSRHRNLHPRSHSSHSYSYGYKRSPTPSSSSSPRVGYRSRSKSPSDHHKASHHSRHHSRKSTSSRYSSRKRGEHSQKETGGEGRGHQYAQPSNQTRGLELDRERYLQWKQAYKEWCEKYFNSYVGHFHQLPPPLLGLPPSPPPQWVEREGSRSHSRANSESHNRLQGRRTDGRSPPSQSSSDSRSPPSHSSSDSRSTPSQSSSESRSSPSHSSHDSLSPPSQSSTDGRSTPSEDGVPPRALAKGSKEVDLQERNKDDKRLITKKSENFSTSKHEQGSVKKHEKERGEVSSSPDSTEDCRKGKKSDNSGPSAYKDGTPVQDKVTASEALESVQTLLKPGKHLDKERKGREQRSLEIDKRSRRDKYSDSKQDVERRHKERRSKGAGRVDTDRYRNPGGRRASDSRSDKNRKRKGEDEQRSSVKAQSSKCLKTKITEVPETRKSESLNPIDEKKQNTEKKQEKKSWPLTEQDIWEGGIKVKPQKKISININLDLKRKEENTEKLDLSSFESIAAKTSEEIETTGNGEKLNRGTTEIEVNEKKESSRNQEGEPEGEIKPEEKEAKPVWKKDTHRDNEREMKTKEHREEEDFDLWHYAFRGAEEQKTENKEQWEERDRTEASEGQELSNDERRNAREGTEKEHSVRRDGRGQEMEESVAGPQKETQRAEGGNLPKEELVEGAKWWMGKKEEEGATNSKSQWSREESHHDRSNTKVDDGSSYEDHQETKTVMKTLEEFTQDRAADREEDLALIQVPRSKWEKEESEEKEQDQPETKVQKEAMAVFLLPSSSSSSSVSVTAGTPTDRKTEGESEQQRLREMERGRDRGKGREGEKNSRSVAPSSGRDRPDNASSTERDGERRTGMERPKDRERGRESERPSDRQKESKRSKERTRDEGKGRDRERERGHGSRNLQSSSHDRERRDRHRGDDQGGNKSSWCLGGKSSSGSMSRAGEPPDQNAHRTCRDTFPDWKYKDRDHSQNPRDTSGNYRRQERPTGTRHSPPSLSHSWGKELSSESPGGSELRKPRMSSPGRELTQSRNRNESKAEKGEYKRNRVDKEIKEGKVEGDANKLYGGRELEEGERPSSNSVSTSASQESSSDDDDNGSKEQKKKHRKEKRRGAPELLEEGELKKHKHKKAKTSRDGGAEGSGGEVDDKWEEEEERAKLCSLMLF</sequence>
<reference evidence="8" key="2">
    <citation type="submission" date="2025-08" db="UniProtKB">
        <authorList>
            <consortium name="Ensembl"/>
        </authorList>
    </citation>
    <scope>IDENTIFICATION</scope>
</reference>
<feature type="compositionally biased region" description="Low complexity" evidence="5">
    <location>
        <begin position="409"/>
        <end position="419"/>
    </location>
</feature>
<evidence type="ECO:0000313" key="9">
    <source>
        <dbReference type="Proteomes" id="UP000472265"/>
    </source>
</evidence>
<evidence type="ECO:0000256" key="1">
    <source>
        <dbReference type="ARBA" id="ARBA00022723"/>
    </source>
</evidence>
<dbReference type="GeneTree" id="ENSGT00940000159365"/>
<dbReference type="InterPro" id="IPR013083">
    <property type="entry name" value="Znf_RING/FYVE/PHD"/>
</dbReference>
<organism evidence="8 9">
    <name type="scientific">Sparus aurata</name>
    <name type="common">Gilthead sea bream</name>
    <dbReference type="NCBI Taxonomy" id="8175"/>
    <lineage>
        <taxon>Eukaryota</taxon>
        <taxon>Metazoa</taxon>
        <taxon>Chordata</taxon>
        <taxon>Craniata</taxon>
        <taxon>Vertebrata</taxon>
        <taxon>Euteleostomi</taxon>
        <taxon>Actinopterygii</taxon>
        <taxon>Neopterygii</taxon>
        <taxon>Teleostei</taxon>
        <taxon>Neoteleostei</taxon>
        <taxon>Acanthomorphata</taxon>
        <taxon>Eupercaria</taxon>
        <taxon>Spariformes</taxon>
        <taxon>Sparidae</taxon>
        <taxon>Sparus</taxon>
    </lineage>
</organism>